<accession>A0A1H7PNJ6</accession>
<evidence type="ECO:0000256" key="1">
    <source>
        <dbReference type="SAM" id="MobiDB-lite"/>
    </source>
</evidence>
<dbReference type="InterPro" id="IPR013783">
    <property type="entry name" value="Ig-like_fold"/>
</dbReference>
<dbReference type="OrthoDB" id="4483200at2"/>
<dbReference type="AlphaFoldDB" id="A0A1H7PNJ6"/>
<feature type="region of interest" description="Disordered" evidence="1">
    <location>
        <begin position="151"/>
        <end position="180"/>
    </location>
</feature>
<dbReference type="Proteomes" id="UP000198677">
    <property type="component" value="Unassembled WGS sequence"/>
</dbReference>
<feature type="domain" description="Bacterial Ig-like" evidence="3">
    <location>
        <begin position="277"/>
        <end position="357"/>
    </location>
</feature>
<dbReference type="EMBL" id="FOAW01000008">
    <property type="protein sequence ID" value="SEL37179.1"/>
    <property type="molecule type" value="Genomic_DNA"/>
</dbReference>
<feature type="compositionally biased region" description="Low complexity" evidence="1">
    <location>
        <begin position="155"/>
        <end position="173"/>
    </location>
</feature>
<proteinExistence type="predicted"/>
<gene>
    <name evidence="4" type="ORF">SAMN05444583_108108</name>
</gene>
<evidence type="ECO:0000256" key="2">
    <source>
        <dbReference type="SAM" id="SignalP"/>
    </source>
</evidence>
<feature type="compositionally biased region" description="Low complexity" evidence="1">
    <location>
        <begin position="356"/>
        <end position="367"/>
    </location>
</feature>
<feature type="chain" id="PRO_5011662858" evidence="2">
    <location>
        <begin position="29"/>
        <end position="380"/>
    </location>
</feature>
<evidence type="ECO:0000313" key="4">
    <source>
        <dbReference type="EMBL" id="SEL37179.1"/>
    </source>
</evidence>
<dbReference type="Pfam" id="PF16640">
    <property type="entry name" value="Big_3_5"/>
    <property type="match status" value="1"/>
</dbReference>
<evidence type="ECO:0000259" key="3">
    <source>
        <dbReference type="Pfam" id="PF16640"/>
    </source>
</evidence>
<name>A0A1H7PNJ6_9NOCA</name>
<dbReference type="InterPro" id="IPR032109">
    <property type="entry name" value="Big_3_5"/>
</dbReference>
<keyword evidence="5" id="KW-1185">Reference proteome</keyword>
<evidence type="ECO:0000313" key="5">
    <source>
        <dbReference type="Proteomes" id="UP000198677"/>
    </source>
</evidence>
<feature type="signal peptide" evidence="2">
    <location>
        <begin position="1"/>
        <end position="28"/>
    </location>
</feature>
<organism evidence="4 5">
    <name type="scientific">Rhodococcus maanshanensis</name>
    <dbReference type="NCBI Taxonomy" id="183556"/>
    <lineage>
        <taxon>Bacteria</taxon>
        <taxon>Bacillati</taxon>
        <taxon>Actinomycetota</taxon>
        <taxon>Actinomycetes</taxon>
        <taxon>Mycobacteriales</taxon>
        <taxon>Nocardiaceae</taxon>
        <taxon>Rhodococcus</taxon>
    </lineage>
</organism>
<sequence>MSSRALCLTTLVGLAAGAAVVTATSAGAAPITTTSTFQVTCHAVPSAFAGPQSDGKSVTVRVTAPPTVAPGETFDVEIDPGTVQVPNSTSGANLKEISRAKIDFAIPANAQFVTATVADPGNLTAGTPASMIRVDESGTPTSTGQILRLSGNNVTIGNGPSSSTNSTGGMTLNPDSGDTTTIRFPKTRITLTAGNAGTIEPRLRTSGAAGTFGSPESFLTLLPRFGHWLAGNIWAPTSCSPRDGEGAGLNDGAGPLASIAISGVDPGTQVSAAIEGPATGATGAKLPFTVKVTPDTATGTVQFKVDGKPVGEPQPVNAGLARLDLSFDQAGTKSVTAVLTTEDGNQHTTAAHTVTITAKGGPNPQNPGGIGSLDTGSLGS</sequence>
<protein>
    <submittedName>
        <fullName evidence="4">Ig-like domain (Group 3)</fullName>
    </submittedName>
</protein>
<reference evidence="5" key="1">
    <citation type="submission" date="2016-10" db="EMBL/GenBank/DDBJ databases">
        <authorList>
            <person name="Varghese N."/>
            <person name="Submissions S."/>
        </authorList>
    </citation>
    <scope>NUCLEOTIDE SEQUENCE [LARGE SCALE GENOMIC DNA]</scope>
    <source>
        <strain evidence="5">DSM 44675</strain>
    </source>
</reference>
<feature type="region of interest" description="Disordered" evidence="1">
    <location>
        <begin position="356"/>
        <end position="380"/>
    </location>
</feature>
<dbReference type="RefSeq" id="WP_072752952.1">
    <property type="nucleotide sequence ID" value="NZ_FOAW01000008.1"/>
</dbReference>
<dbReference type="GO" id="GO:0005975">
    <property type="term" value="P:carbohydrate metabolic process"/>
    <property type="evidence" value="ECO:0007669"/>
    <property type="project" value="UniProtKB-ARBA"/>
</dbReference>
<keyword evidence="2" id="KW-0732">Signal</keyword>
<dbReference type="Gene3D" id="2.60.40.10">
    <property type="entry name" value="Immunoglobulins"/>
    <property type="match status" value="1"/>
</dbReference>